<name>A0A840DT04_9HYPH</name>
<dbReference type="Gene3D" id="3.50.30.80">
    <property type="entry name" value="IlvD/EDD C-terminal domain-like"/>
    <property type="match status" value="1"/>
</dbReference>
<dbReference type="AlphaFoldDB" id="A0A840DT04"/>
<accession>A0A840DT04</accession>
<dbReference type="EMBL" id="JACIFE010000003">
    <property type="protein sequence ID" value="MBB4076201.1"/>
    <property type="molecule type" value="Genomic_DNA"/>
</dbReference>
<evidence type="ECO:0000313" key="1">
    <source>
        <dbReference type="EMBL" id="MBB4076201.1"/>
    </source>
</evidence>
<proteinExistence type="predicted"/>
<dbReference type="Proteomes" id="UP000585970">
    <property type="component" value="Unassembled WGS sequence"/>
</dbReference>
<organism evidence="1 2">
    <name type="scientific">Bartonella fuyuanensis</name>
    <dbReference type="NCBI Taxonomy" id="1460968"/>
    <lineage>
        <taxon>Bacteria</taxon>
        <taxon>Pseudomonadati</taxon>
        <taxon>Pseudomonadota</taxon>
        <taxon>Alphaproteobacteria</taxon>
        <taxon>Hyphomicrobiales</taxon>
        <taxon>Bartonellaceae</taxon>
        <taxon>Bartonella</taxon>
    </lineage>
</organism>
<dbReference type="RefSeq" id="WP_183193803.1">
    <property type="nucleotide sequence ID" value="NZ_JACIFE010000003.1"/>
</dbReference>
<dbReference type="InterPro" id="IPR042096">
    <property type="entry name" value="Dihydro-acid_dehy_C"/>
</dbReference>
<evidence type="ECO:0000313" key="2">
    <source>
        <dbReference type="Proteomes" id="UP000585970"/>
    </source>
</evidence>
<comment type="caution">
    <text evidence="1">The sequence shown here is derived from an EMBL/GenBank/DDBJ whole genome shotgun (WGS) entry which is preliminary data.</text>
</comment>
<reference evidence="1 2" key="1">
    <citation type="submission" date="2020-08" db="EMBL/GenBank/DDBJ databases">
        <title>Genomic Encyclopedia of Type Strains, Phase IV (KMG-IV): sequencing the most valuable type-strain genomes for metagenomic binning, comparative biology and taxonomic classification.</title>
        <authorList>
            <person name="Goeker M."/>
        </authorList>
    </citation>
    <scope>NUCLEOTIDE SEQUENCE [LARGE SCALE GENOMIC DNA]</scope>
    <source>
        <strain evidence="1 2">DSM 100694</strain>
    </source>
</reference>
<keyword evidence="2" id="KW-1185">Reference proteome</keyword>
<gene>
    <name evidence="1" type="ORF">GGR08_000494</name>
</gene>
<dbReference type="SUPFAM" id="SSF52016">
    <property type="entry name" value="LeuD/IlvD-like"/>
    <property type="match status" value="1"/>
</dbReference>
<sequence>MSLMTGALGKVPIAICVTPEVLDNRPIACFQNGDIVFFDVSGSKIILLEDLEKFNTQTIIFLDRSKNKPGVGCELFHIFLSIL</sequence>
<protein>
    <submittedName>
        <fullName evidence="1">Dihydroxyacid dehydratase/phosphogluconate dehydratase</fullName>
    </submittedName>
</protein>